<dbReference type="EMBL" id="JAFIQS010000015">
    <property type="protein sequence ID" value="KAG5163401.1"/>
    <property type="molecule type" value="Genomic_DNA"/>
</dbReference>
<dbReference type="OrthoDB" id="2788229at2759"/>
<feature type="domain" description="F-box" evidence="1">
    <location>
        <begin position="3"/>
        <end position="48"/>
    </location>
</feature>
<protein>
    <recommendedName>
        <fullName evidence="1">F-box domain-containing protein</fullName>
    </recommendedName>
</protein>
<dbReference type="InterPro" id="IPR001810">
    <property type="entry name" value="F-box_dom"/>
</dbReference>
<name>A0A8H8CF91_PSICU</name>
<proteinExistence type="predicted"/>
<organism evidence="2">
    <name type="scientific">Psilocybe cubensis</name>
    <name type="common">Psychedelic mushroom</name>
    <name type="synonym">Stropharia cubensis</name>
    <dbReference type="NCBI Taxonomy" id="181762"/>
    <lineage>
        <taxon>Eukaryota</taxon>
        <taxon>Fungi</taxon>
        <taxon>Dikarya</taxon>
        <taxon>Basidiomycota</taxon>
        <taxon>Agaricomycotina</taxon>
        <taxon>Agaricomycetes</taxon>
        <taxon>Agaricomycetidae</taxon>
        <taxon>Agaricales</taxon>
        <taxon>Agaricineae</taxon>
        <taxon>Strophariaceae</taxon>
        <taxon>Psilocybe</taxon>
    </lineage>
</organism>
<comment type="caution">
    <text evidence="2">The sequence shown here is derived from an EMBL/GenBank/DDBJ whole genome shotgun (WGS) entry which is preliminary data.</text>
</comment>
<dbReference type="SUPFAM" id="SSF81383">
    <property type="entry name" value="F-box domain"/>
    <property type="match status" value="1"/>
</dbReference>
<accession>A0A8H8CF91</accession>
<sequence>MTEKNLPQLPYEIYGLILYFCDKPNLKKASLVNRSFYEISHLYLFRSMLVGERITVRDSVKDASEFLKPTKILSLIEAHPNIAKYVRSLTIDCSREYHNECWITDDTTMQDLLPRFEELEEITIYAQTMTLWESLPSNFQHALKTVFRKSQLHTFHIHGILGFPLEVVSASRIRHLSYNVGAPRSDGTSTLPPHPLESLILGRLYYFDLPQFQTIFSLDHLVELHLTIQCSADIGKFDPILGLSAASLEVLTIRALLNFDPVEIAYEHIGRVLNAHQNVPCINLGQLQKLRRLIFCADLHITCSREAMLYICRIPWMIGCLETLSTSSVGSLSEVTFNVRPVGLGLERDSRYFYFNYPWQDLADTLLSSNLATVKKVNLTINNAAIQSHREQFMDILRRDLHLARLRDAGILSIDAVQDWEY</sequence>
<dbReference type="AlphaFoldDB" id="A0A8H8CF91"/>
<dbReference type="PROSITE" id="PS50181">
    <property type="entry name" value="FBOX"/>
    <property type="match status" value="1"/>
</dbReference>
<reference evidence="2" key="1">
    <citation type="submission" date="2021-02" db="EMBL/GenBank/DDBJ databases">
        <title>Psilocybe cubensis genome.</title>
        <authorList>
            <person name="Mckernan K.J."/>
            <person name="Crawford S."/>
            <person name="Trippe A."/>
            <person name="Kane L.T."/>
            <person name="Mclaughlin S."/>
        </authorList>
    </citation>
    <scope>NUCLEOTIDE SEQUENCE [LARGE SCALE GENOMIC DNA]</scope>
    <source>
        <strain evidence="2">MGC-MH-2018</strain>
    </source>
</reference>
<gene>
    <name evidence="2" type="ORF">JR316_011748</name>
</gene>
<dbReference type="InterPro" id="IPR036047">
    <property type="entry name" value="F-box-like_dom_sf"/>
</dbReference>
<evidence type="ECO:0000313" key="2">
    <source>
        <dbReference type="EMBL" id="KAG5163401.1"/>
    </source>
</evidence>
<evidence type="ECO:0000259" key="1">
    <source>
        <dbReference type="PROSITE" id="PS50181"/>
    </source>
</evidence>